<evidence type="ECO:0000256" key="9">
    <source>
        <dbReference type="RuleBase" id="RU000461"/>
    </source>
</evidence>
<evidence type="ECO:0000256" key="3">
    <source>
        <dbReference type="ARBA" id="ARBA00022617"/>
    </source>
</evidence>
<dbReference type="InterPro" id="IPR017972">
    <property type="entry name" value="Cyt_P450_CS"/>
</dbReference>
<keyword evidence="10" id="KW-1133">Transmembrane helix</keyword>
<dbReference type="Pfam" id="PF00067">
    <property type="entry name" value="p450"/>
    <property type="match status" value="1"/>
</dbReference>
<reference evidence="11 12" key="1">
    <citation type="submission" date="2016-10" db="EMBL/GenBank/DDBJ databases">
        <title>Draft genome sequence of Coniochaeta ligniaria NRRL30616, a lignocellulolytic fungus for bioabatement of inhibitors in plant biomass hydrolysates.</title>
        <authorList>
            <consortium name="DOE Joint Genome Institute"/>
            <person name="Jimenez D.J."/>
            <person name="Hector R.E."/>
            <person name="Riley R."/>
            <person name="Sun H."/>
            <person name="Grigoriev I.V."/>
            <person name="Van Elsas J.D."/>
            <person name="Nichols N.N."/>
        </authorList>
    </citation>
    <scope>NUCLEOTIDE SEQUENCE [LARGE SCALE GENOMIC DNA]</scope>
    <source>
        <strain evidence="11 12">NRRL 30616</strain>
    </source>
</reference>
<evidence type="ECO:0000256" key="6">
    <source>
        <dbReference type="ARBA" id="ARBA00023004"/>
    </source>
</evidence>
<dbReference type="Proteomes" id="UP000182658">
    <property type="component" value="Unassembled WGS sequence"/>
</dbReference>
<dbReference type="InParanoid" id="A0A1J7JF28"/>
<dbReference type="FunCoup" id="A0A1J7JF28">
    <property type="interactions" value="1424"/>
</dbReference>
<dbReference type="OrthoDB" id="1470350at2759"/>
<dbReference type="PRINTS" id="PR00385">
    <property type="entry name" value="P450"/>
</dbReference>
<evidence type="ECO:0000256" key="1">
    <source>
        <dbReference type="ARBA" id="ARBA00001971"/>
    </source>
</evidence>
<dbReference type="EMBL" id="KV875099">
    <property type="protein sequence ID" value="OIW27860.1"/>
    <property type="molecule type" value="Genomic_DNA"/>
</dbReference>
<accession>A0A1J7JF28</accession>
<keyword evidence="4 8" id="KW-0479">Metal-binding</keyword>
<dbReference type="PANTHER" id="PTHR24287">
    <property type="entry name" value="P450, PUTATIVE (EUROFUNG)-RELATED"/>
    <property type="match status" value="1"/>
</dbReference>
<protein>
    <submittedName>
        <fullName evidence="11">Cytochrome P450</fullName>
    </submittedName>
</protein>
<comment type="similarity">
    <text evidence="2 9">Belongs to the cytochrome P450 family.</text>
</comment>
<evidence type="ECO:0000256" key="2">
    <source>
        <dbReference type="ARBA" id="ARBA00010617"/>
    </source>
</evidence>
<dbReference type="InterPro" id="IPR002974">
    <property type="entry name" value="Cyt_P450_E_CYP52_ascomycetes"/>
</dbReference>
<keyword evidence="5 9" id="KW-0560">Oxidoreductase</keyword>
<keyword evidence="3 8" id="KW-0349">Heme</keyword>
<dbReference type="SUPFAM" id="SSF48264">
    <property type="entry name" value="Cytochrome P450"/>
    <property type="match status" value="1"/>
</dbReference>
<evidence type="ECO:0000256" key="4">
    <source>
        <dbReference type="ARBA" id="ARBA00022723"/>
    </source>
</evidence>
<dbReference type="PRINTS" id="PR01239">
    <property type="entry name" value="EP450IICYP52"/>
</dbReference>
<dbReference type="InterPro" id="IPR002402">
    <property type="entry name" value="Cyt_P450_E_grp-II"/>
</dbReference>
<dbReference type="GO" id="GO:0016712">
    <property type="term" value="F:oxidoreductase activity, acting on paired donors, with incorporation or reduction of molecular oxygen, reduced flavin or flavoprotein as one donor, and incorporation of one atom of oxygen"/>
    <property type="evidence" value="ECO:0007669"/>
    <property type="project" value="InterPro"/>
</dbReference>
<dbReference type="AlphaFoldDB" id="A0A1J7JF28"/>
<dbReference type="InterPro" id="IPR001128">
    <property type="entry name" value="Cyt_P450"/>
</dbReference>
<organism evidence="11 12">
    <name type="scientific">Coniochaeta ligniaria NRRL 30616</name>
    <dbReference type="NCBI Taxonomy" id="1408157"/>
    <lineage>
        <taxon>Eukaryota</taxon>
        <taxon>Fungi</taxon>
        <taxon>Dikarya</taxon>
        <taxon>Ascomycota</taxon>
        <taxon>Pezizomycotina</taxon>
        <taxon>Sordariomycetes</taxon>
        <taxon>Sordariomycetidae</taxon>
        <taxon>Coniochaetales</taxon>
        <taxon>Coniochaetaceae</taxon>
        <taxon>Coniochaeta</taxon>
    </lineage>
</organism>
<dbReference type="Gene3D" id="1.10.630.10">
    <property type="entry name" value="Cytochrome P450"/>
    <property type="match status" value="1"/>
</dbReference>
<evidence type="ECO:0000256" key="10">
    <source>
        <dbReference type="SAM" id="Phobius"/>
    </source>
</evidence>
<keyword evidence="12" id="KW-1185">Reference proteome</keyword>
<dbReference type="PROSITE" id="PS00086">
    <property type="entry name" value="CYTOCHROME_P450"/>
    <property type="match status" value="1"/>
</dbReference>
<evidence type="ECO:0000313" key="12">
    <source>
        <dbReference type="Proteomes" id="UP000182658"/>
    </source>
</evidence>
<sequence>MAAFSGSVLIYIGLALYLATVVYSIFKFARRTITRRNLRRDLSQQYQCQPIQTKFPHKDPILGLDLFISNARAAWQHQFLETVNRRHDEIGETYQLNMLGTVGIMTRDPEIIKTVLSTHFKDYSLDAERKKALKPLLGNGIFATDGQVWAHSRAVLRPQFTRAQLMDLSMLEKHVGRLIDLVPHNGEEIELQELMLRFTMDMATDFLFGESTDGLLAGREGPYGQGTLQGFAESVQYAQHRMAMHVALGWWALLKPDLQFRHHVRVVHDFIDGFVQKELREHRPGVKHKTYVLLQALVEDVKDPMQIRDELVNILIAGRDTTASLISNVFFVLSRRPDIWRKLREEVRQHFEGKLPRFDQIPQCKYVRYTINESLRLFPPVPVNSRVAVCDTVISRGGGADGHAPVLITQGTPIVYNISGLHRREDVYGADAEEFKPERWEALRVGWQFLPFSGGPRVCIGQQFAITEASYVLIRFLQTFESVECVDETPWQEKISLTVSSLNGVRVRFRRAL</sequence>
<evidence type="ECO:0000313" key="11">
    <source>
        <dbReference type="EMBL" id="OIW27860.1"/>
    </source>
</evidence>
<keyword evidence="6 8" id="KW-0408">Iron</keyword>
<dbReference type="CDD" id="cd11063">
    <property type="entry name" value="CYP52"/>
    <property type="match status" value="1"/>
</dbReference>
<dbReference type="InterPro" id="IPR036396">
    <property type="entry name" value="Cyt_P450_sf"/>
</dbReference>
<keyword evidence="7 9" id="KW-0503">Monooxygenase</keyword>
<dbReference type="PRINTS" id="PR00464">
    <property type="entry name" value="EP450II"/>
</dbReference>
<feature type="transmembrane region" description="Helical" evidence="10">
    <location>
        <begin position="6"/>
        <end position="26"/>
    </location>
</feature>
<dbReference type="GO" id="GO:0005506">
    <property type="term" value="F:iron ion binding"/>
    <property type="evidence" value="ECO:0007669"/>
    <property type="project" value="InterPro"/>
</dbReference>
<evidence type="ECO:0000256" key="5">
    <source>
        <dbReference type="ARBA" id="ARBA00023002"/>
    </source>
</evidence>
<evidence type="ECO:0000256" key="7">
    <source>
        <dbReference type="ARBA" id="ARBA00023033"/>
    </source>
</evidence>
<name>A0A1J7JF28_9PEZI</name>
<keyword evidence="10" id="KW-0472">Membrane</keyword>
<dbReference type="InterPro" id="IPR047146">
    <property type="entry name" value="Cyt_P450_E_CYP52_fungi"/>
</dbReference>
<evidence type="ECO:0000256" key="8">
    <source>
        <dbReference type="PIRSR" id="PIRSR602402-1"/>
    </source>
</evidence>
<gene>
    <name evidence="11" type="ORF">CONLIGDRAFT_619450</name>
</gene>
<comment type="cofactor">
    <cofactor evidence="1 8">
        <name>heme</name>
        <dbReference type="ChEBI" id="CHEBI:30413"/>
    </cofactor>
</comment>
<dbReference type="PANTHER" id="PTHR24287:SF1">
    <property type="entry name" value="P450, PUTATIVE (EUROFUNG)-RELATED"/>
    <property type="match status" value="1"/>
</dbReference>
<dbReference type="STRING" id="1408157.A0A1J7JF28"/>
<dbReference type="GO" id="GO:0020037">
    <property type="term" value="F:heme binding"/>
    <property type="evidence" value="ECO:0007669"/>
    <property type="project" value="InterPro"/>
</dbReference>
<keyword evidence="10" id="KW-0812">Transmembrane</keyword>
<feature type="binding site" description="axial binding residue" evidence="8">
    <location>
        <position position="459"/>
    </location>
    <ligand>
        <name>heme</name>
        <dbReference type="ChEBI" id="CHEBI:30413"/>
    </ligand>
    <ligandPart>
        <name>Fe</name>
        <dbReference type="ChEBI" id="CHEBI:18248"/>
    </ligandPart>
</feature>
<proteinExistence type="inferred from homology"/>